<dbReference type="Proteomes" id="UP000184499">
    <property type="component" value="Unassembled WGS sequence"/>
</dbReference>
<protein>
    <submittedName>
        <fullName evidence="2">Uncharacterized protein</fullName>
    </submittedName>
</protein>
<reference evidence="3" key="1">
    <citation type="journal article" date="2017" name="Genome Biol.">
        <title>Comparative genomics reveals high biological diversity and specific adaptations in the industrially and medically important fungal genus Aspergillus.</title>
        <authorList>
            <person name="de Vries R.P."/>
            <person name="Riley R."/>
            <person name="Wiebenga A."/>
            <person name="Aguilar-Osorio G."/>
            <person name="Amillis S."/>
            <person name="Uchima C.A."/>
            <person name="Anderluh G."/>
            <person name="Asadollahi M."/>
            <person name="Askin M."/>
            <person name="Barry K."/>
            <person name="Battaglia E."/>
            <person name="Bayram O."/>
            <person name="Benocci T."/>
            <person name="Braus-Stromeyer S.A."/>
            <person name="Caldana C."/>
            <person name="Canovas D."/>
            <person name="Cerqueira G.C."/>
            <person name="Chen F."/>
            <person name="Chen W."/>
            <person name="Choi C."/>
            <person name="Clum A."/>
            <person name="Dos Santos R.A."/>
            <person name="Damasio A.R."/>
            <person name="Diallinas G."/>
            <person name="Emri T."/>
            <person name="Fekete E."/>
            <person name="Flipphi M."/>
            <person name="Freyberg S."/>
            <person name="Gallo A."/>
            <person name="Gournas C."/>
            <person name="Habgood R."/>
            <person name="Hainaut M."/>
            <person name="Harispe M.L."/>
            <person name="Henrissat B."/>
            <person name="Hilden K.S."/>
            <person name="Hope R."/>
            <person name="Hossain A."/>
            <person name="Karabika E."/>
            <person name="Karaffa L."/>
            <person name="Karanyi Z."/>
            <person name="Krasevec N."/>
            <person name="Kuo A."/>
            <person name="Kusch H."/>
            <person name="LaButti K."/>
            <person name="Lagendijk E.L."/>
            <person name="Lapidus A."/>
            <person name="Levasseur A."/>
            <person name="Lindquist E."/>
            <person name="Lipzen A."/>
            <person name="Logrieco A.F."/>
            <person name="MacCabe A."/>
            <person name="Maekelae M.R."/>
            <person name="Malavazi I."/>
            <person name="Melin P."/>
            <person name="Meyer V."/>
            <person name="Mielnichuk N."/>
            <person name="Miskei M."/>
            <person name="Molnar A.P."/>
            <person name="Mule G."/>
            <person name="Ngan C.Y."/>
            <person name="Orejas M."/>
            <person name="Orosz E."/>
            <person name="Ouedraogo J.P."/>
            <person name="Overkamp K.M."/>
            <person name="Park H.-S."/>
            <person name="Perrone G."/>
            <person name="Piumi F."/>
            <person name="Punt P.J."/>
            <person name="Ram A.F."/>
            <person name="Ramon A."/>
            <person name="Rauscher S."/>
            <person name="Record E."/>
            <person name="Riano-Pachon D.M."/>
            <person name="Robert V."/>
            <person name="Roehrig J."/>
            <person name="Ruller R."/>
            <person name="Salamov A."/>
            <person name="Salih N.S."/>
            <person name="Samson R.A."/>
            <person name="Sandor E."/>
            <person name="Sanguinetti M."/>
            <person name="Schuetze T."/>
            <person name="Sepcic K."/>
            <person name="Shelest E."/>
            <person name="Sherlock G."/>
            <person name="Sophianopoulou V."/>
            <person name="Squina F.M."/>
            <person name="Sun H."/>
            <person name="Susca A."/>
            <person name="Todd R.B."/>
            <person name="Tsang A."/>
            <person name="Unkles S.E."/>
            <person name="van de Wiele N."/>
            <person name="van Rossen-Uffink D."/>
            <person name="Oliveira J.V."/>
            <person name="Vesth T.C."/>
            <person name="Visser J."/>
            <person name="Yu J.-H."/>
            <person name="Zhou M."/>
            <person name="Andersen M.R."/>
            <person name="Archer D.B."/>
            <person name="Baker S.E."/>
            <person name="Benoit I."/>
            <person name="Brakhage A.A."/>
            <person name="Braus G.H."/>
            <person name="Fischer R."/>
            <person name="Frisvad J.C."/>
            <person name="Goldman G.H."/>
            <person name="Houbraken J."/>
            <person name="Oakley B."/>
            <person name="Pocsi I."/>
            <person name="Scazzocchio C."/>
            <person name="Seiboth B."/>
            <person name="vanKuyk P.A."/>
            <person name="Wortman J."/>
            <person name="Dyer P.S."/>
            <person name="Grigoriev I.V."/>
        </authorList>
    </citation>
    <scope>NUCLEOTIDE SEQUENCE [LARGE SCALE GENOMIC DNA]</scope>
    <source>
        <strain evidence="3">CBS 101740 / IMI 381727 / IBT 21946</strain>
    </source>
</reference>
<evidence type="ECO:0000256" key="1">
    <source>
        <dbReference type="SAM" id="MobiDB-lite"/>
    </source>
</evidence>
<dbReference type="GeneID" id="93575830"/>
<proteinExistence type="predicted"/>
<name>A0A1L9U3G7_ASPBC</name>
<dbReference type="VEuPathDB" id="FungiDB:ASPBRDRAFT_35405"/>
<organism evidence="2 3">
    <name type="scientific">Aspergillus brasiliensis (strain CBS 101740 / IMI 381727 / IBT 21946)</name>
    <dbReference type="NCBI Taxonomy" id="767769"/>
    <lineage>
        <taxon>Eukaryota</taxon>
        <taxon>Fungi</taxon>
        <taxon>Dikarya</taxon>
        <taxon>Ascomycota</taxon>
        <taxon>Pezizomycotina</taxon>
        <taxon>Eurotiomycetes</taxon>
        <taxon>Eurotiomycetidae</taxon>
        <taxon>Eurotiales</taxon>
        <taxon>Aspergillaceae</taxon>
        <taxon>Aspergillus</taxon>
        <taxon>Aspergillus subgen. Circumdati</taxon>
    </lineage>
</organism>
<dbReference type="EMBL" id="KV878701">
    <property type="protein sequence ID" value="OJJ66182.1"/>
    <property type="molecule type" value="Genomic_DNA"/>
</dbReference>
<sequence>MVLSRDISIKVVHATLMKTVEMCSYTRKNRLLGAIKLSWEKGLRISRETSFNRFCRPKGDRDKPLAFSPVMFLAQTVSTKSLERLESTADTTPACGSSSDLHAYESGGQVYTLSSMSEGSRRSQNLGYSRGQQKKEPAGSVLNTPQRQGASMSGRHSVWYGGGNIGFGGVVNDYHRK</sequence>
<dbReference type="AlphaFoldDB" id="A0A1L9U3G7"/>
<evidence type="ECO:0000313" key="2">
    <source>
        <dbReference type="EMBL" id="OJJ66182.1"/>
    </source>
</evidence>
<dbReference type="RefSeq" id="XP_067473432.1">
    <property type="nucleotide sequence ID" value="XM_067623342.1"/>
</dbReference>
<gene>
    <name evidence="2" type="ORF">ASPBRDRAFT_35405</name>
</gene>
<feature type="compositionally biased region" description="Polar residues" evidence="1">
    <location>
        <begin position="141"/>
        <end position="151"/>
    </location>
</feature>
<evidence type="ECO:0000313" key="3">
    <source>
        <dbReference type="Proteomes" id="UP000184499"/>
    </source>
</evidence>
<feature type="compositionally biased region" description="Polar residues" evidence="1">
    <location>
        <begin position="114"/>
        <end position="131"/>
    </location>
</feature>
<feature type="region of interest" description="Disordered" evidence="1">
    <location>
        <begin position="114"/>
        <end position="155"/>
    </location>
</feature>
<accession>A0A1L9U3G7</accession>
<keyword evidence="3" id="KW-1185">Reference proteome</keyword>